<name>A0A917VSM1_9ACTN</name>
<feature type="region of interest" description="Disordered" evidence="1">
    <location>
        <begin position="112"/>
        <end position="133"/>
    </location>
</feature>
<accession>A0A917VSM1</accession>
<gene>
    <name evidence="2" type="ORF">GCM10007964_60350</name>
</gene>
<dbReference type="EMBL" id="BMNT01000040">
    <property type="protein sequence ID" value="GGL10106.1"/>
    <property type="molecule type" value="Genomic_DNA"/>
</dbReference>
<reference evidence="2" key="2">
    <citation type="submission" date="2020-09" db="EMBL/GenBank/DDBJ databases">
        <authorList>
            <person name="Sun Q."/>
            <person name="Ohkuma M."/>
        </authorList>
    </citation>
    <scope>NUCLEOTIDE SEQUENCE</scope>
    <source>
        <strain evidence="2">JCM 13064</strain>
    </source>
</reference>
<reference evidence="2" key="1">
    <citation type="journal article" date="2014" name="Int. J. Syst. Evol. Microbiol.">
        <title>Complete genome sequence of Corynebacterium casei LMG S-19264T (=DSM 44701T), isolated from a smear-ripened cheese.</title>
        <authorList>
            <consortium name="US DOE Joint Genome Institute (JGI-PGF)"/>
            <person name="Walter F."/>
            <person name="Albersmeier A."/>
            <person name="Kalinowski J."/>
            <person name="Ruckert C."/>
        </authorList>
    </citation>
    <scope>NUCLEOTIDE SEQUENCE</scope>
    <source>
        <strain evidence="2">JCM 13064</strain>
    </source>
</reference>
<organism evidence="2 3">
    <name type="scientific">Sphaerisporangium melleum</name>
    <dbReference type="NCBI Taxonomy" id="321316"/>
    <lineage>
        <taxon>Bacteria</taxon>
        <taxon>Bacillati</taxon>
        <taxon>Actinomycetota</taxon>
        <taxon>Actinomycetes</taxon>
        <taxon>Streptosporangiales</taxon>
        <taxon>Streptosporangiaceae</taxon>
        <taxon>Sphaerisporangium</taxon>
    </lineage>
</organism>
<proteinExistence type="predicted"/>
<keyword evidence="3" id="KW-1185">Reference proteome</keyword>
<evidence type="ECO:0000313" key="2">
    <source>
        <dbReference type="EMBL" id="GGL10106.1"/>
    </source>
</evidence>
<evidence type="ECO:0000313" key="3">
    <source>
        <dbReference type="Proteomes" id="UP000645217"/>
    </source>
</evidence>
<dbReference type="Proteomes" id="UP000645217">
    <property type="component" value="Unassembled WGS sequence"/>
</dbReference>
<dbReference type="AlphaFoldDB" id="A0A917VSM1"/>
<sequence>MTPNPWRMTDDVCSDSLGTRGILSIGGRRPGGPVRARRGNRSALMPIIRGNPFIPTPTAHPRNTPTPPATATFLALAPYIPRGVYDGHKWSYRANYRRSGMVIGAARRVRPCGEGRRSPANTLRGVEPRTRLG</sequence>
<protein>
    <submittedName>
        <fullName evidence="2">Uncharacterized protein</fullName>
    </submittedName>
</protein>
<comment type="caution">
    <text evidence="2">The sequence shown here is derived from an EMBL/GenBank/DDBJ whole genome shotgun (WGS) entry which is preliminary data.</text>
</comment>
<evidence type="ECO:0000256" key="1">
    <source>
        <dbReference type="SAM" id="MobiDB-lite"/>
    </source>
</evidence>